<gene>
    <name evidence="3" type="ORF">OPV22_023908</name>
</gene>
<proteinExistence type="predicted"/>
<dbReference type="CDD" id="cd00010">
    <property type="entry name" value="AAI_LTSS"/>
    <property type="match status" value="1"/>
</dbReference>
<keyword evidence="4" id="KW-1185">Reference proteome</keyword>
<accession>A0AAV8PFR2</accession>
<dbReference type="Gene3D" id="1.10.110.10">
    <property type="entry name" value="Plant lipid-transfer and hydrophobic proteins"/>
    <property type="match status" value="1"/>
</dbReference>
<dbReference type="Proteomes" id="UP001222027">
    <property type="component" value="Unassembled WGS sequence"/>
</dbReference>
<organism evidence="3 4">
    <name type="scientific">Ensete ventricosum</name>
    <name type="common">Abyssinian banana</name>
    <name type="synonym">Musa ensete</name>
    <dbReference type="NCBI Taxonomy" id="4639"/>
    <lineage>
        <taxon>Eukaryota</taxon>
        <taxon>Viridiplantae</taxon>
        <taxon>Streptophyta</taxon>
        <taxon>Embryophyta</taxon>
        <taxon>Tracheophyta</taxon>
        <taxon>Spermatophyta</taxon>
        <taxon>Magnoliopsida</taxon>
        <taxon>Liliopsida</taxon>
        <taxon>Zingiberales</taxon>
        <taxon>Musaceae</taxon>
        <taxon>Ensete</taxon>
    </lineage>
</organism>
<evidence type="ECO:0000259" key="2">
    <source>
        <dbReference type="Pfam" id="PF14368"/>
    </source>
</evidence>
<evidence type="ECO:0000313" key="4">
    <source>
        <dbReference type="Proteomes" id="UP001222027"/>
    </source>
</evidence>
<dbReference type="AlphaFoldDB" id="A0AAV8PFR2"/>
<feature type="chain" id="PRO_5043619770" description="Bifunctional inhibitor/plant lipid transfer protein/seed storage helical domain-containing protein" evidence="1">
    <location>
        <begin position="24"/>
        <end position="192"/>
    </location>
</feature>
<protein>
    <recommendedName>
        <fullName evidence="2">Bifunctional inhibitor/plant lipid transfer protein/seed storage helical domain-containing protein</fullName>
    </recommendedName>
</protein>
<evidence type="ECO:0000313" key="3">
    <source>
        <dbReference type="EMBL" id="KAJ8480181.1"/>
    </source>
</evidence>
<dbReference type="InterPro" id="IPR036312">
    <property type="entry name" value="Bifun_inhib/LTP/seed_sf"/>
</dbReference>
<comment type="caution">
    <text evidence="3">The sequence shown here is derived from an EMBL/GenBank/DDBJ whole genome shotgun (WGS) entry which is preliminary data.</text>
</comment>
<dbReference type="InterPro" id="IPR016140">
    <property type="entry name" value="Bifunc_inhib/LTP/seed_store"/>
</dbReference>
<feature type="signal peptide" evidence="1">
    <location>
        <begin position="1"/>
        <end position="23"/>
    </location>
</feature>
<dbReference type="Pfam" id="PF14368">
    <property type="entry name" value="LTP_2"/>
    <property type="match status" value="1"/>
</dbReference>
<sequence>MAAANLVLLGGAIILAWCATAAGGLGDGVVDAAGDGDVTELLPCMESLAPCQTELDLPTPTPACCDPMKDLIKCDRRCVCSMFFDDRVLASINVTREKAMDMRVKCGINIDHHYCDGYINGERLPSLPSIFSVHLILRSSASICALNSKQSSCSRWIGEQAGHNSAEQDGIVDLPFQDLSSLRSTPNTSHGD</sequence>
<keyword evidence="1" id="KW-0732">Signal</keyword>
<name>A0AAV8PFR2_ENSVE</name>
<evidence type="ECO:0000256" key="1">
    <source>
        <dbReference type="SAM" id="SignalP"/>
    </source>
</evidence>
<feature type="domain" description="Bifunctional inhibitor/plant lipid transfer protein/seed storage helical" evidence="2">
    <location>
        <begin position="44"/>
        <end position="115"/>
    </location>
</feature>
<reference evidence="3 4" key="1">
    <citation type="submission" date="2022-12" db="EMBL/GenBank/DDBJ databases">
        <title>Chromosome-scale assembly of the Ensete ventricosum genome.</title>
        <authorList>
            <person name="Dussert Y."/>
            <person name="Stocks J."/>
            <person name="Wendawek A."/>
            <person name="Woldeyes F."/>
            <person name="Nichols R.A."/>
            <person name="Borrell J.S."/>
        </authorList>
    </citation>
    <scope>NUCLEOTIDE SEQUENCE [LARGE SCALE GENOMIC DNA]</scope>
    <source>
        <strain evidence="4">cv. Maze</strain>
        <tissue evidence="3">Seeds</tissue>
    </source>
</reference>
<dbReference type="SUPFAM" id="SSF47699">
    <property type="entry name" value="Bifunctional inhibitor/lipid-transfer protein/seed storage 2S albumin"/>
    <property type="match status" value="1"/>
</dbReference>
<dbReference type="EMBL" id="JAQQAF010000006">
    <property type="protein sequence ID" value="KAJ8480181.1"/>
    <property type="molecule type" value="Genomic_DNA"/>
</dbReference>